<dbReference type="Proteomes" id="UP001153269">
    <property type="component" value="Unassembled WGS sequence"/>
</dbReference>
<name>A0A9N7Y6S1_PLEPL</name>
<reference evidence="1" key="1">
    <citation type="submission" date="2020-03" db="EMBL/GenBank/DDBJ databases">
        <authorList>
            <person name="Weist P."/>
        </authorList>
    </citation>
    <scope>NUCLEOTIDE SEQUENCE</scope>
</reference>
<proteinExistence type="predicted"/>
<keyword evidence="2" id="KW-1185">Reference proteome</keyword>
<organism evidence="1 2">
    <name type="scientific">Pleuronectes platessa</name>
    <name type="common">European plaice</name>
    <dbReference type="NCBI Taxonomy" id="8262"/>
    <lineage>
        <taxon>Eukaryota</taxon>
        <taxon>Metazoa</taxon>
        <taxon>Chordata</taxon>
        <taxon>Craniata</taxon>
        <taxon>Vertebrata</taxon>
        <taxon>Euteleostomi</taxon>
        <taxon>Actinopterygii</taxon>
        <taxon>Neopterygii</taxon>
        <taxon>Teleostei</taxon>
        <taxon>Neoteleostei</taxon>
        <taxon>Acanthomorphata</taxon>
        <taxon>Carangaria</taxon>
        <taxon>Pleuronectiformes</taxon>
        <taxon>Pleuronectoidei</taxon>
        <taxon>Pleuronectidae</taxon>
        <taxon>Pleuronectes</taxon>
    </lineage>
</organism>
<accession>A0A9N7Y6S1</accession>
<protein>
    <submittedName>
        <fullName evidence="1">Uncharacterized protein</fullName>
    </submittedName>
</protein>
<dbReference type="AlphaFoldDB" id="A0A9N7Y6S1"/>
<comment type="caution">
    <text evidence="1">The sequence shown here is derived from an EMBL/GenBank/DDBJ whole genome shotgun (WGS) entry which is preliminary data.</text>
</comment>
<gene>
    <name evidence="1" type="ORF">PLEPLA_LOCUS2401</name>
</gene>
<dbReference type="EMBL" id="CADEAL010000118">
    <property type="protein sequence ID" value="CAB1414692.1"/>
    <property type="molecule type" value="Genomic_DNA"/>
</dbReference>
<evidence type="ECO:0000313" key="1">
    <source>
        <dbReference type="EMBL" id="CAB1414692.1"/>
    </source>
</evidence>
<sequence length="96" mass="10793">MEPREKVDKQLVFRLIHQEAVDSSGFLLLFAADDGRLPLRRQMETETIINNYIPHHSILLNGAIKAGSVVLSSFRLSRGESAARRPGELQVQIPKD</sequence>
<evidence type="ECO:0000313" key="2">
    <source>
        <dbReference type="Proteomes" id="UP001153269"/>
    </source>
</evidence>